<sequence>MLSWIKREQSHKHSKSVDQASDTSITAPKSPVDVESALLNAADPLTALAAPVQAATLPPVSSGARSPGTAQLKHEEPLPSVPTEAERTLTTALNHPHDSVVAELHGHHPDHDVSARIDESVRAHTPLALQSADTLPTTPSEAPRVSPAPQESDKDKLFDPFTGVALGTFSPAPVTSQAREQLWTHLGRIRELQADIAQMHITMEGVGFDRPDHPLRLRDKRPRLRSGIGERLDLGASEGELGIEDDVGEEELMREERDREFERADVKFDGRKEGIDGIMGKACSLGELAQALATFHALETPTTDFSPRSSTMSSHAAAATLSMPTSPTSPTSPVSPSSISMSMSPSTLAPQSRSGLHAREIIRPGNDEFLFEGQQGDAPLTGAQSS</sequence>
<protein>
    <submittedName>
        <fullName evidence="1">Uncharacterized protein</fullName>
    </submittedName>
</protein>
<dbReference type="EMBL" id="MU273581">
    <property type="protein sequence ID" value="KAI0031420.1"/>
    <property type="molecule type" value="Genomic_DNA"/>
</dbReference>
<organism evidence="1 2">
    <name type="scientific">Vararia minispora EC-137</name>
    <dbReference type="NCBI Taxonomy" id="1314806"/>
    <lineage>
        <taxon>Eukaryota</taxon>
        <taxon>Fungi</taxon>
        <taxon>Dikarya</taxon>
        <taxon>Basidiomycota</taxon>
        <taxon>Agaricomycotina</taxon>
        <taxon>Agaricomycetes</taxon>
        <taxon>Russulales</taxon>
        <taxon>Lachnocladiaceae</taxon>
        <taxon>Vararia</taxon>
    </lineage>
</organism>
<reference evidence="1" key="2">
    <citation type="journal article" date="2022" name="New Phytol.">
        <title>Evolutionary transition to the ectomycorrhizal habit in the genomes of a hyperdiverse lineage of mushroom-forming fungi.</title>
        <authorList>
            <person name="Looney B."/>
            <person name="Miyauchi S."/>
            <person name="Morin E."/>
            <person name="Drula E."/>
            <person name="Courty P.E."/>
            <person name="Kohler A."/>
            <person name="Kuo A."/>
            <person name="LaButti K."/>
            <person name="Pangilinan J."/>
            <person name="Lipzen A."/>
            <person name="Riley R."/>
            <person name="Andreopoulos W."/>
            <person name="He G."/>
            <person name="Johnson J."/>
            <person name="Nolan M."/>
            <person name="Tritt A."/>
            <person name="Barry K.W."/>
            <person name="Grigoriev I.V."/>
            <person name="Nagy L.G."/>
            <person name="Hibbett D."/>
            <person name="Henrissat B."/>
            <person name="Matheny P.B."/>
            <person name="Labbe J."/>
            <person name="Martin F.M."/>
        </authorList>
    </citation>
    <scope>NUCLEOTIDE SEQUENCE</scope>
    <source>
        <strain evidence="1">EC-137</strain>
    </source>
</reference>
<reference evidence="1" key="1">
    <citation type="submission" date="2021-02" db="EMBL/GenBank/DDBJ databases">
        <authorList>
            <consortium name="DOE Joint Genome Institute"/>
            <person name="Ahrendt S."/>
            <person name="Looney B.P."/>
            <person name="Miyauchi S."/>
            <person name="Morin E."/>
            <person name="Drula E."/>
            <person name="Courty P.E."/>
            <person name="Chicoki N."/>
            <person name="Fauchery L."/>
            <person name="Kohler A."/>
            <person name="Kuo A."/>
            <person name="Labutti K."/>
            <person name="Pangilinan J."/>
            <person name="Lipzen A."/>
            <person name="Riley R."/>
            <person name="Andreopoulos W."/>
            <person name="He G."/>
            <person name="Johnson J."/>
            <person name="Barry K.W."/>
            <person name="Grigoriev I.V."/>
            <person name="Nagy L."/>
            <person name="Hibbett D."/>
            <person name="Henrissat B."/>
            <person name="Matheny P.B."/>
            <person name="Labbe J."/>
            <person name="Martin F."/>
        </authorList>
    </citation>
    <scope>NUCLEOTIDE SEQUENCE</scope>
    <source>
        <strain evidence="1">EC-137</strain>
    </source>
</reference>
<evidence type="ECO:0000313" key="1">
    <source>
        <dbReference type="EMBL" id="KAI0031420.1"/>
    </source>
</evidence>
<accession>A0ACB8QIH9</accession>
<dbReference type="Proteomes" id="UP000814128">
    <property type="component" value="Unassembled WGS sequence"/>
</dbReference>
<evidence type="ECO:0000313" key="2">
    <source>
        <dbReference type="Proteomes" id="UP000814128"/>
    </source>
</evidence>
<proteinExistence type="predicted"/>
<comment type="caution">
    <text evidence="1">The sequence shown here is derived from an EMBL/GenBank/DDBJ whole genome shotgun (WGS) entry which is preliminary data.</text>
</comment>
<name>A0ACB8QIH9_9AGAM</name>
<keyword evidence="2" id="KW-1185">Reference proteome</keyword>
<gene>
    <name evidence="1" type="ORF">K488DRAFT_86852</name>
</gene>